<dbReference type="PROSITE" id="PS00211">
    <property type="entry name" value="ABC_TRANSPORTER_1"/>
    <property type="match status" value="1"/>
</dbReference>
<feature type="domain" description="ABC transporter" evidence="4">
    <location>
        <begin position="7"/>
        <end position="231"/>
    </location>
</feature>
<protein>
    <submittedName>
        <fullName evidence="5">NitT/TauT family transport system ATP-binding protein</fullName>
    </submittedName>
</protein>
<accession>A0A1M6NP79</accession>
<dbReference type="OrthoDB" id="9801958at2"/>
<dbReference type="SMART" id="SM00382">
    <property type="entry name" value="AAA"/>
    <property type="match status" value="1"/>
</dbReference>
<dbReference type="Gene3D" id="3.40.50.300">
    <property type="entry name" value="P-loop containing nucleotide triphosphate hydrolases"/>
    <property type="match status" value="1"/>
</dbReference>
<dbReference type="InterPro" id="IPR017871">
    <property type="entry name" value="ABC_transporter-like_CS"/>
</dbReference>
<dbReference type="InterPro" id="IPR027417">
    <property type="entry name" value="P-loop_NTPase"/>
</dbReference>
<evidence type="ECO:0000256" key="2">
    <source>
        <dbReference type="ARBA" id="ARBA00022741"/>
    </source>
</evidence>
<reference evidence="6" key="1">
    <citation type="submission" date="2016-11" db="EMBL/GenBank/DDBJ databases">
        <authorList>
            <person name="Varghese N."/>
            <person name="Submissions S."/>
        </authorList>
    </citation>
    <scope>NUCLEOTIDE SEQUENCE [LARGE SCALE GENOMIC DNA]</scope>
    <source>
        <strain evidence="6">DSM 14826</strain>
    </source>
</reference>
<keyword evidence="1" id="KW-0813">Transport</keyword>
<evidence type="ECO:0000256" key="3">
    <source>
        <dbReference type="ARBA" id="ARBA00022840"/>
    </source>
</evidence>
<dbReference type="InterPro" id="IPR050166">
    <property type="entry name" value="ABC_transporter_ATP-bind"/>
</dbReference>
<dbReference type="SUPFAM" id="SSF52540">
    <property type="entry name" value="P-loop containing nucleoside triphosphate hydrolases"/>
    <property type="match status" value="1"/>
</dbReference>
<proteinExistence type="predicted"/>
<dbReference type="PANTHER" id="PTHR42788">
    <property type="entry name" value="TAURINE IMPORT ATP-BINDING PROTEIN-RELATED"/>
    <property type="match status" value="1"/>
</dbReference>
<sequence>MNKKPLIELKDLSVTFMTKSGGTDAIKNINLIIKEGEFVSIVGPSGCGKSTLLSVIAGLILPTSGTFIKNFQTAGYMFQQDFLLPWRTIKGNVLLGLEVKKIKTKEKVELALELLEGLGLTGFLNYYPNQLSGGMRQRVALARTLVLEPDLLLLDEPFSALDYQTRLNTQQEISLTLRKRNKTVILVTHDISEAISMSDRVVILSKRPGTILKDLVLHLECDSKDPFSRRKAPNFGKYFNLIWEVLNNEITTS</sequence>
<keyword evidence="2" id="KW-0547">Nucleotide-binding</keyword>
<dbReference type="PROSITE" id="PS50893">
    <property type="entry name" value="ABC_TRANSPORTER_2"/>
    <property type="match status" value="1"/>
</dbReference>
<dbReference type="InterPro" id="IPR003593">
    <property type="entry name" value="AAA+_ATPase"/>
</dbReference>
<gene>
    <name evidence="5" type="ORF">SAMN02745227_01202</name>
</gene>
<organism evidence="5 6">
    <name type="scientific">Anaerobranca californiensis DSM 14826</name>
    <dbReference type="NCBI Taxonomy" id="1120989"/>
    <lineage>
        <taxon>Bacteria</taxon>
        <taxon>Bacillati</taxon>
        <taxon>Bacillota</taxon>
        <taxon>Clostridia</taxon>
        <taxon>Eubacteriales</taxon>
        <taxon>Proteinivoracaceae</taxon>
        <taxon>Anaerobranca</taxon>
    </lineage>
</organism>
<dbReference type="GO" id="GO:0005524">
    <property type="term" value="F:ATP binding"/>
    <property type="evidence" value="ECO:0007669"/>
    <property type="project" value="UniProtKB-KW"/>
</dbReference>
<name>A0A1M6NP79_9FIRM</name>
<dbReference type="RefSeq" id="WP_072907130.1">
    <property type="nucleotide sequence ID" value="NZ_FRAI01000010.1"/>
</dbReference>
<dbReference type="STRING" id="1120989.SAMN02745227_01202"/>
<evidence type="ECO:0000259" key="4">
    <source>
        <dbReference type="PROSITE" id="PS50893"/>
    </source>
</evidence>
<dbReference type="EMBL" id="FRAI01000010">
    <property type="protein sequence ID" value="SHJ97372.1"/>
    <property type="molecule type" value="Genomic_DNA"/>
</dbReference>
<evidence type="ECO:0000256" key="1">
    <source>
        <dbReference type="ARBA" id="ARBA00022448"/>
    </source>
</evidence>
<keyword evidence="6" id="KW-1185">Reference proteome</keyword>
<evidence type="ECO:0000313" key="6">
    <source>
        <dbReference type="Proteomes" id="UP000243547"/>
    </source>
</evidence>
<dbReference type="AlphaFoldDB" id="A0A1M6NP79"/>
<dbReference type="InterPro" id="IPR003439">
    <property type="entry name" value="ABC_transporter-like_ATP-bd"/>
</dbReference>
<keyword evidence="3 5" id="KW-0067">ATP-binding</keyword>
<dbReference type="GO" id="GO:0016887">
    <property type="term" value="F:ATP hydrolysis activity"/>
    <property type="evidence" value="ECO:0007669"/>
    <property type="project" value="InterPro"/>
</dbReference>
<dbReference type="Pfam" id="PF00005">
    <property type="entry name" value="ABC_tran"/>
    <property type="match status" value="1"/>
</dbReference>
<dbReference type="PANTHER" id="PTHR42788:SF13">
    <property type="entry name" value="ALIPHATIC SULFONATES IMPORT ATP-BINDING PROTEIN SSUB"/>
    <property type="match status" value="1"/>
</dbReference>
<evidence type="ECO:0000313" key="5">
    <source>
        <dbReference type="EMBL" id="SHJ97372.1"/>
    </source>
</evidence>
<dbReference type="Proteomes" id="UP000243547">
    <property type="component" value="Unassembled WGS sequence"/>
</dbReference>